<evidence type="ECO:0000256" key="12">
    <source>
        <dbReference type="PIRSR" id="PIRSR605959-1"/>
    </source>
</evidence>
<comment type="cofactor">
    <cofactor evidence="1 14">
        <name>Ca(2+)</name>
        <dbReference type="ChEBI" id="CHEBI:29108"/>
    </cofactor>
</comment>
<feature type="binding site" evidence="13">
    <location>
        <position position="133"/>
    </location>
    <ligand>
        <name>substrate</name>
    </ligand>
</feature>
<feature type="binding site" evidence="14">
    <location>
        <position position="131"/>
    </location>
    <ligand>
        <name>Ca(2+)</name>
        <dbReference type="ChEBI" id="CHEBI:29108"/>
    </ligand>
</feature>
<dbReference type="InterPro" id="IPR036462">
    <property type="entry name" value="Fumarylacetoacetase_N_sf"/>
</dbReference>
<keyword evidence="8 14" id="KW-0106">Calcium</keyword>
<dbReference type="EC" id="3.7.1.2" evidence="5"/>
<feature type="binding site" evidence="14">
    <location>
        <position position="262"/>
    </location>
    <ligand>
        <name>Mg(2+)</name>
        <dbReference type="ChEBI" id="CHEBI:18420"/>
    </ligand>
</feature>
<keyword evidence="6 14" id="KW-0479">Metal-binding</keyword>
<comment type="caution">
    <text evidence="17">The sequence shown here is derived from an EMBL/GenBank/DDBJ whole genome shotgun (WGS) entry which is preliminary data.</text>
</comment>
<feature type="binding site" evidence="13">
    <location>
        <position position="147"/>
    </location>
    <ligand>
        <name>substrate</name>
    </ligand>
</feature>
<accession>A0AAE3T1T4</accession>
<feature type="active site" description="Proton acceptor" evidence="12">
    <location>
        <position position="138"/>
    </location>
</feature>
<feature type="binding site" evidence="14">
    <location>
        <position position="204"/>
    </location>
    <ligand>
        <name>Ca(2+)</name>
        <dbReference type="ChEBI" id="CHEBI:29108"/>
    </ligand>
</feature>
<feature type="binding site" evidence="14">
    <location>
        <position position="238"/>
    </location>
    <ligand>
        <name>Ca(2+)</name>
        <dbReference type="ChEBI" id="CHEBI:29108"/>
    </ligand>
</feature>
<evidence type="ECO:0000256" key="3">
    <source>
        <dbReference type="ARBA" id="ARBA00004782"/>
    </source>
</evidence>
<keyword evidence="7 17" id="KW-0378">Hydrolase</keyword>
<dbReference type="GO" id="GO:0004334">
    <property type="term" value="F:fumarylacetoacetase activity"/>
    <property type="evidence" value="ECO:0007669"/>
    <property type="project" value="UniProtKB-EC"/>
</dbReference>
<evidence type="ECO:0000256" key="13">
    <source>
        <dbReference type="PIRSR" id="PIRSR605959-2"/>
    </source>
</evidence>
<protein>
    <recommendedName>
        <fullName evidence="5">fumarylacetoacetase</fullName>
        <ecNumber evidence="5">3.7.1.2</ecNumber>
    </recommendedName>
</protein>
<dbReference type="PANTHER" id="PTHR43069">
    <property type="entry name" value="FUMARYLACETOACETASE"/>
    <property type="match status" value="1"/>
</dbReference>
<feature type="domain" description="Fumarylacetoacetase-like C-terminal" evidence="15">
    <location>
        <begin position="129"/>
        <end position="401"/>
    </location>
</feature>
<evidence type="ECO:0000313" key="17">
    <source>
        <dbReference type="EMBL" id="MDB0520301.1"/>
    </source>
</evidence>
<evidence type="ECO:0000259" key="16">
    <source>
        <dbReference type="Pfam" id="PF09298"/>
    </source>
</evidence>
<dbReference type="EMBL" id="JAIVEX010000001">
    <property type="protein sequence ID" value="MDB0520301.1"/>
    <property type="molecule type" value="Genomic_DNA"/>
</dbReference>
<sequence length="426" mass="46242">MTARQLSWLASANTPETHFPLENLPYGIFSTRDNPSPRAGAALGDQVIDLGALDDTGLLPASARGAFRTGTLNTFIALGKPVWHETRARLQALFGAADTHVQNNAALRGRVLVPMAQAVMHLPVDIPGYTDFYSSREHATNVGRMFRAPDNALLPNWLEIPIGYNGRASSVVVSGTPLHRPLGQIKLPDQPRPIFGACRKLDYELEMAFVVGKPSALGEAISVDAAPDHMFGMVLLNDWSARDIQQWEYVPLGPFNAKTFGTSISPWIVTMDALEPFRVANPEQSPAPLDYLRQSRPNAYDIALETALRPHGGERATIARTNFRAMYWTMAQQLAHHTVSGCNVRVGDLMGSGTISGTTPDSYGSLLELTANGKQPLQLDHGGKGTTRAFLEDGDEVVMTGWCQGDGYRVGFGAVRGEILPARSVK</sequence>
<proteinExistence type="inferred from homology"/>
<keyword evidence="9 14" id="KW-0460">Magnesium</keyword>
<dbReference type="GO" id="GO:0006572">
    <property type="term" value="P:L-tyrosine catabolic process"/>
    <property type="evidence" value="ECO:0007669"/>
    <property type="project" value="UniProtKB-KW"/>
</dbReference>
<name>A0AAE3T1T4_RALSL</name>
<dbReference type="Proteomes" id="UP001143674">
    <property type="component" value="Unassembled WGS sequence"/>
</dbReference>
<dbReference type="SUPFAM" id="SSF56529">
    <property type="entry name" value="FAH"/>
    <property type="match status" value="1"/>
</dbReference>
<dbReference type="AlphaFoldDB" id="A0AAE3T1T4"/>
<evidence type="ECO:0000256" key="9">
    <source>
        <dbReference type="ARBA" id="ARBA00022842"/>
    </source>
</evidence>
<dbReference type="SUPFAM" id="SSF63433">
    <property type="entry name" value="Fumarylacetoacetate hydrolase, FAH, N-terminal domain"/>
    <property type="match status" value="1"/>
</dbReference>
<feature type="binding site" evidence="14">
    <location>
        <position position="238"/>
    </location>
    <ligand>
        <name>Mg(2+)</name>
        <dbReference type="ChEBI" id="CHEBI:18420"/>
    </ligand>
</feature>
<feature type="binding site" evidence="14">
    <location>
        <position position="258"/>
    </location>
    <ligand>
        <name>Mg(2+)</name>
        <dbReference type="ChEBI" id="CHEBI:18420"/>
    </ligand>
</feature>
<dbReference type="InterPro" id="IPR015377">
    <property type="entry name" value="Fumarylacetoacetase_N"/>
</dbReference>
<dbReference type="Pfam" id="PF01557">
    <property type="entry name" value="FAA_hydrolase"/>
    <property type="match status" value="1"/>
</dbReference>
<dbReference type="Pfam" id="PF09298">
    <property type="entry name" value="FAA_hydrolase_N"/>
    <property type="match status" value="1"/>
</dbReference>
<feature type="binding site" evidence="13">
    <location>
        <position position="354"/>
    </location>
    <ligand>
        <name>substrate</name>
    </ligand>
</feature>
<feature type="binding site" evidence="13">
    <location>
        <position position="245"/>
    </location>
    <ligand>
        <name>substrate</name>
    </ligand>
</feature>
<evidence type="ECO:0000256" key="6">
    <source>
        <dbReference type="ARBA" id="ARBA00022723"/>
    </source>
</evidence>
<evidence type="ECO:0000256" key="2">
    <source>
        <dbReference type="ARBA" id="ARBA00001946"/>
    </source>
</evidence>
<dbReference type="Gene3D" id="3.90.850.10">
    <property type="entry name" value="Fumarylacetoacetase-like, C-terminal domain"/>
    <property type="match status" value="1"/>
</dbReference>
<evidence type="ECO:0000256" key="14">
    <source>
        <dbReference type="PIRSR" id="PIRSR605959-3"/>
    </source>
</evidence>
<evidence type="ECO:0000256" key="4">
    <source>
        <dbReference type="ARBA" id="ARBA00010211"/>
    </source>
</evidence>
<evidence type="ECO:0000256" key="5">
    <source>
        <dbReference type="ARBA" id="ARBA00012094"/>
    </source>
</evidence>
<feature type="domain" description="Fumarylacetoacetase N-terminal" evidence="16">
    <location>
        <begin position="22"/>
        <end position="123"/>
    </location>
</feature>
<dbReference type="GO" id="GO:1902000">
    <property type="term" value="P:homogentisate catabolic process"/>
    <property type="evidence" value="ECO:0007669"/>
    <property type="project" value="TreeGrafter"/>
</dbReference>
<keyword evidence="10" id="KW-0828">Tyrosine catabolism</keyword>
<dbReference type="FunFam" id="3.90.850.10:FF:000004">
    <property type="entry name" value="Fumarylacetoacetase"/>
    <property type="match status" value="1"/>
</dbReference>
<dbReference type="InterPro" id="IPR036663">
    <property type="entry name" value="Fumarylacetoacetase_C_sf"/>
</dbReference>
<evidence type="ECO:0000259" key="15">
    <source>
        <dbReference type="Pfam" id="PF01557"/>
    </source>
</evidence>
<dbReference type="Gene3D" id="2.30.30.230">
    <property type="entry name" value="Fumarylacetoacetase, N-terminal domain"/>
    <property type="match status" value="1"/>
</dbReference>
<organism evidence="17 18">
    <name type="scientific">Ralstonia solanacearum</name>
    <name type="common">Pseudomonas solanacearum</name>
    <dbReference type="NCBI Taxonomy" id="305"/>
    <lineage>
        <taxon>Bacteria</taxon>
        <taxon>Pseudomonadati</taxon>
        <taxon>Pseudomonadota</taxon>
        <taxon>Betaproteobacteria</taxon>
        <taxon>Burkholderiales</taxon>
        <taxon>Burkholderiaceae</taxon>
        <taxon>Ralstonia</taxon>
        <taxon>Ralstonia solanacearum species complex</taxon>
    </lineage>
</organism>
<evidence type="ECO:0000313" key="18">
    <source>
        <dbReference type="Proteomes" id="UP001143674"/>
    </source>
</evidence>
<reference evidence="17" key="1">
    <citation type="submission" date="2021-09" db="EMBL/GenBank/DDBJ databases">
        <title>Genomic analysis of Ralstonia spp.</title>
        <authorList>
            <person name="Aburjaile F."/>
            <person name="Ariute J.C."/>
            <person name="Pais A.K.L."/>
            <person name="Albuquerque G.M.R."/>
            <person name="Silva A.M.F."/>
            <person name="Brenig B."/>
            <person name="Azevedo V."/>
            <person name="Matiuzzi M."/>
            <person name="Ramos R."/>
            <person name="Goes-Neto A."/>
            <person name="Soares S."/>
            <person name="Iseppon A.M.B."/>
            <person name="Souza E."/>
            <person name="Gama M."/>
        </authorList>
    </citation>
    <scope>NUCLEOTIDE SEQUENCE</scope>
    <source>
        <strain evidence="17">B4</strain>
    </source>
</reference>
<dbReference type="InterPro" id="IPR005959">
    <property type="entry name" value="Fumarylacetoacetase"/>
</dbReference>
<gene>
    <name evidence="17" type="primary">fahA</name>
    <name evidence="17" type="ORF">LBW55_01555</name>
</gene>
<dbReference type="GO" id="GO:0046872">
    <property type="term" value="F:metal ion binding"/>
    <property type="evidence" value="ECO:0007669"/>
    <property type="project" value="UniProtKB-KW"/>
</dbReference>
<feature type="binding site" evidence="13">
    <location>
        <position position="249"/>
    </location>
    <ligand>
        <name>substrate</name>
    </ligand>
</feature>
<evidence type="ECO:0000256" key="10">
    <source>
        <dbReference type="ARBA" id="ARBA00022878"/>
    </source>
</evidence>
<comment type="pathway">
    <text evidence="3">Amino-acid degradation; L-phenylalanine degradation; acetoacetate and fumarate from L-phenylalanine: step 6/6.</text>
</comment>
<evidence type="ECO:0000256" key="1">
    <source>
        <dbReference type="ARBA" id="ARBA00001913"/>
    </source>
</evidence>
<comment type="similarity">
    <text evidence="4">Belongs to the FAH family.</text>
</comment>
<dbReference type="GO" id="GO:0006559">
    <property type="term" value="P:L-phenylalanine catabolic process"/>
    <property type="evidence" value="ECO:0007669"/>
    <property type="project" value="UniProtKB-KW"/>
</dbReference>
<comment type="cofactor">
    <cofactor evidence="2 14">
        <name>Mg(2+)</name>
        <dbReference type="ChEBI" id="CHEBI:18420"/>
    </cofactor>
</comment>
<dbReference type="PANTHER" id="PTHR43069:SF2">
    <property type="entry name" value="FUMARYLACETOACETASE"/>
    <property type="match status" value="1"/>
</dbReference>
<dbReference type="InterPro" id="IPR011234">
    <property type="entry name" value="Fumarylacetoacetase-like_C"/>
</dbReference>
<evidence type="ECO:0000256" key="7">
    <source>
        <dbReference type="ARBA" id="ARBA00022801"/>
    </source>
</evidence>
<feature type="binding site" evidence="14">
    <location>
        <position position="206"/>
    </location>
    <ligand>
        <name>Ca(2+)</name>
        <dbReference type="ChEBI" id="CHEBI:29108"/>
    </ligand>
</feature>
<keyword evidence="11" id="KW-0585">Phenylalanine catabolism</keyword>
<evidence type="ECO:0000256" key="8">
    <source>
        <dbReference type="ARBA" id="ARBA00022837"/>
    </source>
</evidence>
<evidence type="ECO:0000256" key="11">
    <source>
        <dbReference type="ARBA" id="ARBA00023232"/>
    </source>
</evidence>
<dbReference type="NCBIfam" id="TIGR01266">
    <property type="entry name" value="fum_ac_acetase"/>
    <property type="match status" value="1"/>
</dbReference>
<dbReference type="RefSeq" id="WP_184851646.1">
    <property type="nucleotide sequence ID" value="NZ_JABZEH010000002.1"/>
</dbReference>